<comment type="similarity">
    <text evidence="12 13">Belongs to the TonB-dependent receptor family.</text>
</comment>
<feature type="domain" description="TonB-dependent receptor-like beta-barrel" evidence="15">
    <location>
        <begin position="287"/>
        <end position="773"/>
    </location>
</feature>
<evidence type="ECO:0000256" key="13">
    <source>
        <dbReference type="RuleBase" id="RU003357"/>
    </source>
</evidence>
<evidence type="ECO:0000256" key="1">
    <source>
        <dbReference type="ARBA" id="ARBA00004571"/>
    </source>
</evidence>
<dbReference type="InterPro" id="IPR037066">
    <property type="entry name" value="Plug_dom_sf"/>
</dbReference>
<evidence type="ECO:0000256" key="3">
    <source>
        <dbReference type="ARBA" id="ARBA00022452"/>
    </source>
</evidence>
<feature type="chain" id="PRO_5018188453" evidence="14">
    <location>
        <begin position="27"/>
        <end position="814"/>
    </location>
</feature>
<keyword evidence="7" id="KW-0408">Iron</keyword>
<dbReference type="RefSeq" id="WP_126420345.1">
    <property type="nucleotide sequence ID" value="NZ_AP018827.1"/>
</dbReference>
<keyword evidence="8" id="KW-0406">Ion transport</keyword>
<dbReference type="GO" id="GO:0009279">
    <property type="term" value="C:cell outer membrane"/>
    <property type="evidence" value="ECO:0007669"/>
    <property type="project" value="UniProtKB-SubCell"/>
</dbReference>
<dbReference type="InterPro" id="IPR039426">
    <property type="entry name" value="TonB-dep_rcpt-like"/>
</dbReference>
<dbReference type="InterPro" id="IPR036942">
    <property type="entry name" value="Beta-barrel_TonB_sf"/>
</dbReference>
<proteinExistence type="inferred from homology"/>
<evidence type="ECO:0000256" key="2">
    <source>
        <dbReference type="ARBA" id="ARBA00022448"/>
    </source>
</evidence>
<evidence type="ECO:0000256" key="10">
    <source>
        <dbReference type="ARBA" id="ARBA00023136"/>
    </source>
</evidence>
<keyword evidence="6 14" id="KW-0732">Signal</keyword>
<dbReference type="Proteomes" id="UP000278756">
    <property type="component" value="Chromosome 1"/>
</dbReference>
<evidence type="ECO:0000256" key="14">
    <source>
        <dbReference type="SAM" id="SignalP"/>
    </source>
</evidence>
<keyword evidence="4" id="KW-0410">Iron transport</keyword>
<keyword evidence="10 12" id="KW-0472">Membrane</keyword>
<dbReference type="Gene3D" id="2.40.170.20">
    <property type="entry name" value="TonB-dependent receptor, beta-barrel domain"/>
    <property type="match status" value="1"/>
</dbReference>
<evidence type="ECO:0000256" key="9">
    <source>
        <dbReference type="ARBA" id="ARBA00023077"/>
    </source>
</evidence>
<comment type="subcellular location">
    <subcellularLocation>
        <location evidence="1 12">Cell outer membrane</location>
        <topology evidence="1 12">Multi-pass membrane protein</topology>
    </subcellularLocation>
</comment>
<evidence type="ECO:0000259" key="16">
    <source>
        <dbReference type="Pfam" id="PF07715"/>
    </source>
</evidence>
<feature type="domain" description="TonB-dependent receptor plug" evidence="16">
    <location>
        <begin position="53"/>
        <end position="166"/>
    </location>
</feature>
<dbReference type="SUPFAM" id="SSF56935">
    <property type="entry name" value="Porins"/>
    <property type="match status" value="1"/>
</dbReference>
<keyword evidence="17" id="KW-0675">Receptor</keyword>
<accession>A0A3G9FYH7</accession>
<name>A0A3G9FYH7_9CAUL</name>
<sequence>MSKSIWTTGGVSLVALMAVLGSPASAQDQAADTSADSGVTEVIVTGVARKANKLDTSISVSAIQVEEMQKFAPRSAAEVFRNIPGVRSESTGGEGNANIAVRGLPVAAGGAKFLQLQEDGLPILEFGDIAFGNADIFLRTDLTVGRVEAIRGGTASTLASNSPGGIINIISKTGAKEGGTLQLTQGIDFGQTRGDFEYGGALSDKIDFHIGGFYRSGEGPRKAGYTANQGGQIKANITRKFDNGFLRLGVKYLNDKSIGYLPMPMKVTGTNGDPKWSSAPGLDAKSDTIHSVYFMQDAGLNGSNNRSVTNVRDGMAPKSLVFNGEAQFDIGGGWTLSDKFRFAKTEANFIAPFPATVGTSAEIVSGINSALGTAGTRLVVANGPNAGSTYTGLAMIMHTFNTRLNSLDNSANDLKLQKTFDALGSKIDLTFGLYNSSQTINMDWVWNSYAMEVAGDNARLLNLYAGNTNLSQNGLFAYGVPVWGNCCTRHYDVQYDIVAPYVIASGEWGKLTLEASVRQDEGKARGTYAASTQMANFDVNGDGVISNPEKSVSFVNYAAAKPVNYNWSYTSYSLGANYRATDHLSYFARYSKGARANADRLLFGKVRDDGSVSREDAIDFVKQTEAGVKYRSGPLSVFVTAFAAETEEQNFEATSQRFFDRVYEAKGIEFEGAYRIGNLSLNGGATYTKAEITKDALSPTAVGKRPRRQAEWVFQFTPTYKMDKLEFGANFVGTTDAYAQDDNQLVMPGYVQTNLFADYSLTDDLTVSLNVNNAFDVLGITEVEEGAITNNATNYVRARAINGRTSTISLKYRF</sequence>
<gene>
    <name evidence="17" type="ORF">EM6_0688</name>
</gene>
<evidence type="ECO:0000256" key="6">
    <source>
        <dbReference type="ARBA" id="ARBA00022729"/>
    </source>
</evidence>
<evidence type="ECO:0000313" key="18">
    <source>
        <dbReference type="Proteomes" id="UP000278756"/>
    </source>
</evidence>
<evidence type="ECO:0000256" key="5">
    <source>
        <dbReference type="ARBA" id="ARBA00022692"/>
    </source>
</evidence>
<evidence type="ECO:0000256" key="8">
    <source>
        <dbReference type="ARBA" id="ARBA00023065"/>
    </source>
</evidence>
<evidence type="ECO:0000256" key="11">
    <source>
        <dbReference type="ARBA" id="ARBA00023237"/>
    </source>
</evidence>
<dbReference type="InterPro" id="IPR012910">
    <property type="entry name" value="Plug_dom"/>
</dbReference>
<evidence type="ECO:0000256" key="4">
    <source>
        <dbReference type="ARBA" id="ARBA00022496"/>
    </source>
</evidence>
<keyword evidence="2 12" id="KW-0813">Transport</keyword>
<dbReference type="OrthoDB" id="7277632at2"/>
<protein>
    <submittedName>
        <fullName evidence="17">Predicted sucrose-specific TonB-dependent receptor</fullName>
    </submittedName>
</protein>
<keyword evidence="5 12" id="KW-0812">Transmembrane</keyword>
<dbReference type="PROSITE" id="PS52016">
    <property type="entry name" value="TONB_DEPENDENT_REC_3"/>
    <property type="match status" value="1"/>
</dbReference>
<dbReference type="Pfam" id="PF07715">
    <property type="entry name" value="Plug"/>
    <property type="match status" value="1"/>
</dbReference>
<dbReference type="AlphaFoldDB" id="A0A3G9FYH7"/>
<reference evidence="18" key="2">
    <citation type="journal article" date="2017" name="Plant Physiol. Biochem.">
        <title>Differential oxidative and antioxidative response of duckweed Lemna minor toward plant growth promoting/inhibiting bacteria.</title>
        <authorList>
            <person name="Ishizawa H."/>
            <person name="Kuroda M."/>
            <person name="Morikawa M."/>
            <person name="Ike M."/>
        </authorList>
    </citation>
    <scope>NUCLEOTIDE SEQUENCE [LARGE SCALE GENOMIC DNA]</scope>
    <source>
        <strain evidence="18">M6</strain>
    </source>
</reference>
<reference evidence="18" key="1">
    <citation type="journal article" date="2017" name="Biotechnol. Biofuels">
        <title>Evaluation of environmental bacterial communities as a factor affecting the growth of duckweed Lemna minor.</title>
        <authorList>
            <person name="Ishizawa H."/>
            <person name="Kuroda M."/>
            <person name="Morikawa M."/>
            <person name="Ike M."/>
        </authorList>
    </citation>
    <scope>NUCLEOTIDE SEQUENCE [LARGE SCALE GENOMIC DNA]</scope>
    <source>
        <strain evidence="18">M6</strain>
    </source>
</reference>
<evidence type="ECO:0000313" key="17">
    <source>
        <dbReference type="EMBL" id="BBF80110.1"/>
    </source>
</evidence>
<dbReference type="InterPro" id="IPR000531">
    <property type="entry name" value="Beta-barrel_TonB"/>
</dbReference>
<dbReference type="EMBL" id="AP018827">
    <property type="protein sequence ID" value="BBF80110.1"/>
    <property type="molecule type" value="Genomic_DNA"/>
</dbReference>
<dbReference type="Pfam" id="PF00593">
    <property type="entry name" value="TonB_dep_Rec_b-barrel"/>
    <property type="match status" value="1"/>
</dbReference>
<dbReference type="PANTHER" id="PTHR32552:SF89">
    <property type="entry name" value="CATECHOLATE SIDEROPHORE RECEPTOR FIU"/>
    <property type="match status" value="1"/>
</dbReference>
<feature type="signal peptide" evidence="14">
    <location>
        <begin position="1"/>
        <end position="26"/>
    </location>
</feature>
<organism evidence="17 18">
    <name type="scientific">Asticcacaulis excentricus</name>
    <dbReference type="NCBI Taxonomy" id="78587"/>
    <lineage>
        <taxon>Bacteria</taxon>
        <taxon>Pseudomonadati</taxon>
        <taxon>Pseudomonadota</taxon>
        <taxon>Alphaproteobacteria</taxon>
        <taxon>Caulobacterales</taxon>
        <taxon>Caulobacteraceae</taxon>
        <taxon>Asticcacaulis</taxon>
    </lineage>
</organism>
<evidence type="ECO:0000256" key="7">
    <source>
        <dbReference type="ARBA" id="ARBA00023004"/>
    </source>
</evidence>
<keyword evidence="9 13" id="KW-0798">TonB box</keyword>
<dbReference type="PANTHER" id="PTHR32552">
    <property type="entry name" value="FERRICHROME IRON RECEPTOR-RELATED"/>
    <property type="match status" value="1"/>
</dbReference>
<evidence type="ECO:0000259" key="15">
    <source>
        <dbReference type="Pfam" id="PF00593"/>
    </source>
</evidence>
<dbReference type="GO" id="GO:0015344">
    <property type="term" value="F:siderophore uptake transmembrane transporter activity"/>
    <property type="evidence" value="ECO:0007669"/>
    <property type="project" value="TreeGrafter"/>
</dbReference>
<evidence type="ECO:0000256" key="12">
    <source>
        <dbReference type="PROSITE-ProRule" id="PRU01360"/>
    </source>
</evidence>
<keyword evidence="11 12" id="KW-0998">Cell outer membrane</keyword>
<dbReference type="Gene3D" id="2.170.130.10">
    <property type="entry name" value="TonB-dependent receptor, plug domain"/>
    <property type="match status" value="1"/>
</dbReference>
<keyword evidence="3 12" id="KW-1134">Transmembrane beta strand</keyword>